<dbReference type="GO" id="GO:0005762">
    <property type="term" value="C:mitochondrial large ribosomal subunit"/>
    <property type="evidence" value="ECO:0007669"/>
    <property type="project" value="TreeGrafter"/>
</dbReference>
<comment type="similarity">
    <text evidence="1 4">Belongs to the universal ribosomal protein uL14 family.</text>
</comment>
<dbReference type="HAMAP" id="MF_01367">
    <property type="entry name" value="Ribosomal_uL14"/>
    <property type="match status" value="1"/>
</dbReference>
<evidence type="ECO:0000256" key="4">
    <source>
        <dbReference type="RuleBase" id="RU003949"/>
    </source>
</evidence>
<dbReference type="RefSeq" id="YP_009476739.1">
    <property type="nucleotide sequence ID" value="NC_037454.1"/>
</dbReference>
<evidence type="ECO:0000256" key="1">
    <source>
        <dbReference type="ARBA" id="ARBA00010745"/>
    </source>
</evidence>
<dbReference type="GeneID" id="36496291"/>
<evidence type="ECO:0000256" key="2">
    <source>
        <dbReference type="ARBA" id="ARBA00022980"/>
    </source>
</evidence>
<dbReference type="EMBL" id="MG680942">
    <property type="protein sequence ID" value="AVM81232.1"/>
    <property type="molecule type" value="Genomic_DNA"/>
</dbReference>
<dbReference type="InterPro" id="IPR005745">
    <property type="entry name" value="Ribosomal_uL14_bac-type"/>
</dbReference>
<dbReference type="GO" id="GO:0006412">
    <property type="term" value="P:translation"/>
    <property type="evidence" value="ECO:0007669"/>
    <property type="project" value="InterPro"/>
</dbReference>
<evidence type="ECO:0000256" key="3">
    <source>
        <dbReference type="ARBA" id="ARBA00023274"/>
    </source>
</evidence>
<dbReference type="PANTHER" id="PTHR11761">
    <property type="entry name" value="50S/60S RIBOSOMAL PROTEIN L14/L23"/>
    <property type="match status" value="1"/>
</dbReference>
<organism evidence="5">
    <name type="scientific">Cryptomonas curvata</name>
    <dbReference type="NCBI Taxonomy" id="233186"/>
    <lineage>
        <taxon>Eukaryota</taxon>
        <taxon>Cryptophyceae</taxon>
        <taxon>Cryptomonadales</taxon>
        <taxon>Cryptomonadaceae</taxon>
        <taxon>Cryptomonas</taxon>
    </lineage>
</organism>
<dbReference type="InterPro" id="IPR036853">
    <property type="entry name" value="Ribosomal_uL14_sf"/>
</dbReference>
<dbReference type="PANTHER" id="PTHR11761:SF3">
    <property type="entry name" value="LARGE RIBOSOMAL SUBUNIT PROTEIN UL14M"/>
    <property type="match status" value="1"/>
</dbReference>
<dbReference type="AlphaFoldDB" id="A0A2P1G8E8"/>
<reference evidence="5" key="1">
    <citation type="submission" date="2017-12" db="EMBL/GenBank/DDBJ databases">
        <title>Comparative mitochondrial genomics of cryptophyte algae: gene shuffling and dynamic mobile genetic elements.</title>
        <authorList>
            <person name="Kim J.I."/>
            <person name="Yoon H.S."/>
            <person name="Yi G."/>
            <person name="Shin W."/>
            <person name="Archibald J.M."/>
        </authorList>
    </citation>
    <scope>NUCLEOTIDE SEQUENCE</scope>
    <source>
        <strain evidence="5">FBCC300012D</strain>
    </source>
</reference>
<proteinExistence type="inferred from homology"/>
<dbReference type="GO" id="GO:0003735">
    <property type="term" value="F:structural constituent of ribosome"/>
    <property type="evidence" value="ECO:0007669"/>
    <property type="project" value="InterPro"/>
</dbReference>
<sequence length="119" mass="13489">MIFNSSKLKVCDNSGVKHVKCFKVFKSYAGTVGSLVYVSVKDNKNKSKVQKGDIVKGIIIRNKKCMNRFTGNYILFDFNEIVLLNDKYELLGTRIFGPLPLELRKKNQLKLLSLASTLI</sequence>
<protein>
    <submittedName>
        <fullName evidence="5">Ribosomal protein L14</fullName>
    </submittedName>
</protein>
<dbReference type="NCBIfam" id="TIGR01067">
    <property type="entry name" value="rplN_bact"/>
    <property type="match status" value="1"/>
</dbReference>
<keyword evidence="3 4" id="KW-0687">Ribonucleoprotein</keyword>
<dbReference type="SUPFAM" id="SSF50193">
    <property type="entry name" value="Ribosomal protein L14"/>
    <property type="match status" value="1"/>
</dbReference>
<dbReference type="GO" id="GO:0070180">
    <property type="term" value="F:large ribosomal subunit rRNA binding"/>
    <property type="evidence" value="ECO:0007669"/>
    <property type="project" value="TreeGrafter"/>
</dbReference>
<keyword evidence="2 4" id="KW-0689">Ribosomal protein</keyword>
<dbReference type="Gene3D" id="2.40.150.20">
    <property type="entry name" value="Ribosomal protein L14"/>
    <property type="match status" value="1"/>
</dbReference>
<dbReference type="InterPro" id="IPR000218">
    <property type="entry name" value="Ribosomal_uL14"/>
</dbReference>
<evidence type="ECO:0000313" key="5">
    <source>
        <dbReference type="EMBL" id="AVM81232.1"/>
    </source>
</evidence>
<dbReference type="Pfam" id="PF00238">
    <property type="entry name" value="Ribosomal_L14"/>
    <property type="match status" value="1"/>
</dbReference>
<accession>A0A2P1G8E8</accession>
<keyword evidence="5" id="KW-0496">Mitochondrion</keyword>
<gene>
    <name evidence="5" type="primary">rpl14</name>
    <name evidence="5" type="ORF">CplaMt_p014</name>
</gene>
<dbReference type="CDD" id="cd00337">
    <property type="entry name" value="Ribosomal_uL14"/>
    <property type="match status" value="1"/>
</dbReference>
<geneLocation type="mitochondrion" evidence="5"/>
<dbReference type="SMART" id="SM01374">
    <property type="entry name" value="Ribosomal_L14"/>
    <property type="match status" value="1"/>
</dbReference>
<name>A0A2P1G8E8_9CRYP</name>